<dbReference type="InterPro" id="IPR011701">
    <property type="entry name" value="MFS"/>
</dbReference>
<evidence type="ECO:0000313" key="6">
    <source>
        <dbReference type="EMBL" id="TNV15792.1"/>
    </source>
</evidence>
<feature type="transmembrane region" description="Helical" evidence="4">
    <location>
        <begin position="78"/>
        <end position="97"/>
    </location>
</feature>
<dbReference type="OrthoDB" id="9770492at2"/>
<dbReference type="PROSITE" id="PS50850">
    <property type="entry name" value="MFS"/>
    <property type="match status" value="1"/>
</dbReference>
<evidence type="ECO:0000256" key="1">
    <source>
        <dbReference type="ARBA" id="ARBA00022692"/>
    </source>
</evidence>
<feature type="transmembrane region" description="Helical" evidence="4">
    <location>
        <begin position="217"/>
        <end position="236"/>
    </location>
</feature>
<dbReference type="GO" id="GO:0022857">
    <property type="term" value="F:transmembrane transporter activity"/>
    <property type="evidence" value="ECO:0007669"/>
    <property type="project" value="InterPro"/>
</dbReference>
<dbReference type="CDD" id="cd17478">
    <property type="entry name" value="MFS_FsR"/>
    <property type="match status" value="1"/>
</dbReference>
<dbReference type="SUPFAM" id="SSF103473">
    <property type="entry name" value="MFS general substrate transporter"/>
    <property type="match status" value="1"/>
</dbReference>
<feature type="transmembrane region" description="Helical" evidence="4">
    <location>
        <begin position="169"/>
        <end position="187"/>
    </location>
</feature>
<feature type="transmembrane region" description="Helical" evidence="4">
    <location>
        <begin position="45"/>
        <end position="66"/>
    </location>
</feature>
<dbReference type="InterPro" id="IPR020846">
    <property type="entry name" value="MFS_dom"/>
</dbReference>
<evidence type="ECO:0000256" key="4">
    <source>
        <dbReference type="SAM" id="Phobius"/>
    </source>
</evidence>
<dbReference type="AlphaFoldDB" id="A0A5C5CWL1"/>
<dbReference type="PANTHER" id="PTHR43129">
    <property type="entry name" value="FOSMIDOMYCIN RESISTANCE PROTEIN"/>
    <property type="match status" value="1"/>
</dbReference>
<feature type="transmembrane region" description="Helical" evidence="4">
    <location>
        <begin position="313"/>
        <end position="335"/>
    </location>
</feature>
<evidence type="ECO:0000256" key="3">
    <source>
        <dbReference type="ARBA" id="ARBA00023136"/>
    </source>
</evidence>
<proteinExistence type="predicted"/>
<feature type="transmembrane region" description="Helical" evidence="4">
    <location>
        <begin position="289"/>
        <end position="307"/>
    </location>
</feature>
<dbReference type="InterPro" id="IPR036259">
    <property type="entry name" value="MFS_trans_sf"/>
</dbReference>
<keyword evidence="2 4" id="KW-1133">Transmembrane helix</keyword>
<dbReference type="EMBL" id="VEWK01000001">
    <property type="protein sequence ID" value="TNV15792.1"/>
    <property type="molecule type" value="Genomic_DNA"/>
</dbReference>
<dbReference type="PANTHER" id="PTHR43129:SF1">
    <property type="entry name" value="FOSMIDOMYCIN RESISTANCE PROTEIN"/>
    <property type="match status" value="1"/>
</dbReference>
<feature type="transmembrane region" description="Helical" evidence="4">
    <location>
        <begin position="103"/>
        <end position="120"/>
    </location>
</feature>
<feature type="domain" description="Major facilitator superfamily (MFS) profile" evidence="5">
    <location>
        <begin position="16"/>
        <end position="399"/>
    </location>
</feature>
<dbReference type="GO" id="GO:0005886">
    <property type="term" value="C:plasma membrane"/>
    <property type="evidence" value="ECO:0007669"/>
    <property type="project" value="TreeGrafter"/>
</dbReference>
<evidence type="ECO:0000313" key="7">
    <source>
        <dbReference type="Proteomes" id="UP000313390"/>
    </source>
</evidence>
<name>A0A5C5CWL1_9HYPH</name>
<feature type="transmembrane region" description="Helical" evidence="4">
    <location>
        <begin position="342"/>
        <end position="364"/>
    </location>
</feature>
<sequence length="403" mass="43040">MASSPARTRSKSYIAVLLVLGFSHLLNDLMQSLISASYPILKDAYALDFVQIGIITLTFQIAGSLLQPVIGMITDKRPAPYSPVVGMMFTLSGLVSLAFAHSYAVILVSVALIGIGSSIFHPEATRMARYAAGGRQGLAQGIFQVGGQAGGSLGPVFAALILVPWGQQSLAWFAVLALLAMSLLVWIGSKQKEIRAAFAAVRAGGSAGGEPIRHAPATIAIGLVVLTLLMFTKNAYGESFRSFYTFYLMDKFGLSIPSAQMMLFIFLMSSAAGALIGGIVGDRIGRYKIIWISVLGPLPLTLMLPYVDLFWTGVLTVFINLIMASAFASILIYAMELLPNRIGLIGGLFYGLNFGLGGIAAAILGVLADQYGVETVYRLCSYLPLFGLLAWFLPKIHEPQSGH</sequence>
<protein>
    <submittedName>
        <fullName evidence="6">MFS transporter</fullName>
    </submittedName>
</protein>
<organism evidence="6 7">
    <name type="scientific">Brucella pecoris</name>
    <dbReference type="NCBI Taxonomy" id="867683"/>
    <lineage>
        <taxon>Bacteria</taxon>
        <taxon>Pseudomonadati</taxon>
        <taxon>Pseudomonadota</taxon>
        <taxon>Alphaproteobacteria</taxon>
        <taxon>Hyphomicrobiales</taxon>
        <taxon>Brucellaceae</taxon>
        <taxon>Brucella/Ochrobactrum group</taxon>
        <taxon>Brucella</taxon>
    </lineage>
</organism>
<comment type="caution">
    <text evidence="6">The sequence shown here is derived from an EMBL/GenBank/DDBJ whole genome shotgun (WGS) entry which is preliminary data.</text>
</comment>
<keyword evidence="1 4" id="KW-0812">Transmembrane</keyword>
<reference evidence="6 7" key="1">
    <citation type="journal article" date="2011" name="Int. J. Syst. Evol. Microbiol.">
        <title>Ochrobactrum pecoris sp. nov., isolated from farm animals.</title>
        <authorList>
            <person name="Kampfer P."/>
            <person name="Huber B."/>
            <person name="Busse H.J."/>
            <person name="Scholz H.C."/>
            <person name="Tomaso H."/>
            <person name="Hotzel H."/>
            <person name="Melzer F."/>
        </authorList>
    </citation>
    <scope>NUCLEOTIDE SEQUENCE [LARGE SCALE GENOMIC DNA]</scope>
    <source>
        <strain evidence="6 7">08RB2639</strain>
    </source>
</reference>
<dbReference type="Pfam" id="PF07690">
    <property type="entry name" value="MFS_1"/>
    <property type="match status" value="1"/>
</dbReference>
<feature type="transmembrane region" description="Helical" evidence="4">
    <location>
        <begin position="256"/>
        <end position="277"/>
    </location>
</feature>
<evidence type="ECO:0000256" key="2">
    <source>
        <dbReference type="ARBA" id="ARBA00022989"/>
    </source>
</evidence>
<accession>A0A5C5CWL1</accession>
<dbReference type="Proteomes" id="UP000313390">
    <property type="component" value="Unassembled WGS sequence"/>
</dbReference>
<keyword evidence="3 4" id="KW-0472">Membrane</keyword>
<feature type="transmembrane region" description="Helical" evidence="4">
    <location>
        <begin position="141"/>
        <end position="163"/>
    </location>
</feature>
<gene>
    <name evidence="6" type="ORF">FIB18_02585</name>
</gene>
<evidence type="ECO:0000259" key="5">
    <source>
        <dbReference type="PROSITE" id="PS50850"/>
    </source>
</evidence>
<dbReference type="Gene3D" id="1.20.1250.20">
    <property type="entry name" value="MFS general substrate transporter like domains"/>
    <property type="match status" value="2"/>
</dbReference>
<feature type="transmembrane region" description="Helical" evidence="4">
    <location>
        <begin position="376"/>
        <end position="393"/>
    </location>
</feature>